<organism evidence="2 3">
    <name type="scientific">Raineyella fluvialis</name>
    <dbReference type="NCBI Taxonomy" id="2662261"/>
    <lineage>
        <taxon>Bacteria</taxon>
        <taxon>Bacillati</taxon>
        <taxon>Actinomycetota</taxon>
        <taxon>Actinomycetes</taxon>
        <taxon>Propionibacteriales</taxon>
        <taxon>Propionibacteriaceae</taxon>
        <taxon>Raineyella</taxon>
    </lineage>
</organism>
<dbReference type="Proteomes" id="UP000386847">
    <property type="component" value="Chromosome"/>
</dbReference>
<gene>
    <name evidence="2" type="ORF">Rai3103_03590</name>
</gene>
<dbReference type="InterPro" id="IPR052718">
    <property type="entry name" value="NmrA-type_oxidoreductase"/>
</dbReference>
<dbReference type="CDD" id="cd05269">
    <property type="entry name" value="TMR_SDR_a"/>
    <property type="match status" value="1"/>
</dbReference>
<dbReference type="Pfam" id="PF05368">
    <property type="entry name" value="NmrA"/>
    <property type="match status" value="1"/>
</dbReference>
<keyword evidence="3" id="KW-1185">Reference proteome</keyword>
<dbReference type="InterPro" id="IPR036291">
    <property type="entry name" value="NAD(P)-bd_dom_sf"/>
</dbReference>
<dbReference type="Gene3D" id="3.90.25.10">
    <property type="entry name" value="UDP-galactose 4-epimerase, domain 1"/>
    <property type="match status" value="1"/>
</dbReference>
<accession>A0A5Q2F8W8</accession>
<feature type="domain" description="NmrA-like" evidence="1">
    <location>
        <begin position="2"/>
        <end position="226"/>
    </location>
</feature>
<dbReference type="AlphaFoldDB" id="A0A5Q2F8W8"/>
<dbReference type="InterPro" id="IPR008030">
    <property type="entry name" value="NmrA-like"/>
</dbReference>
<dbReference type="RefSeq" id="WP_153571428.1">
    <property type="nucleotide sequence ID" value="NZ_CP045725.1"/>
</dbReference>
<sequence>MIAVTGATGQLGGRIARRLADAGVRQRLLVRDVRRAPVLPGATAVTASYSDAEAVRHALRGIDTVLMISASESEDRLQHHLAFVRAARAAGVGHIVYTSFFGAAPEATFRLARTHWHTEQALKAAGPAWTFLRDCLYADFLPGMVEDDADGGVIRGPAGSGRVAAVAQDDIADVAAAILLRPSVHAGRTYDLTGPEELGLADIARVLSEAQGRPIRYEEESREEAYASRSHYGAPDWQIEAWVSTYEAIAKGEMGPATNDVATVLGRPATAVKDLFPRQRG</sequence>
<name>A0A5Q2F8W8_9ACTN</name>
<protein>
    <submittedName>
        <fullName evidence="2">NAD(P)H-binding protein</fullName>
    </submittedName>
</protein>
<reference evidence="2 3" key="1">
    <citation type="submission" date="2019-10" db="EMBL/GenBank/DDBJ databases">
        <title>Genomic analysis of Raineyella sp. CBA3103.</title>
        <authorList>
            <person name="Roh S.W."/>
        </authorList>
    </citation>
    <scope>NUCLEOTIDE SEQUENCE [LARGE SCALE GENOMIC DNA]</scope>
    <source>
        <strain evidence="2 3">CBA3103</strain>
    </source>
</reference>
<dbReference type="KEGG" id="rain:Rai3103_03590"/>
<evidence type="ECO:0000313" key="3">
    <source>
        <dbReference type="Proteomes" id="UP000386847"/>
    </source>
</evidence>
<dbReference type="SUPFAM" id="SSF51735">
    <property type="entry name" value="NAD(P)-binding Rossmann-fold domains"/>
    <property type="match status" value="1"/>
</dbReference>
<evidence type="ECO:0000313" key="2">
    <source>
        <dbReference type="EMBL" id="QGF22901.1"/>
    </source>
</evidence>
<evidence type="ECO:0000259" key="1">
    <source>
        <dbReference type="Pfam" id="PF05368"/>
    </source>
</evidence>
<dbReference type="PANTHER" id="PTHR47129">
    <property type="entry name" value="QUINONE OXIDOREDUCTASE 2"/>
    <property type="match status" value="1"/>
</dbReference>
<dbReference type="PANTHER" id="PTHR47129:SF1">
    <property type="entry name" value="NMRA-LIKE DOMAIN-CONTAINING PROTEIN"/>
    <property type="match status" value="1"/>
</dbReference>
<dbReference type="EMBL" id="CP045725">
    <property type="protein sequence ID" value="QGF22901.1"/>
    <property type="molecule type" value="Genomic_DNA"/>
</dbReference>
<proteinExistence type="predicted"/>
<dbReference type="Gene3D" id="3.40.50.720">
    <property type="entry name" value="NAD(P)-binding Rossmann-like Domain"/>
    <property type="match status" value="1"/>
</dbReference>